<comment type="similarity">
    <text evidence="1">Belongs to the universal stress protein A family.</text>
</comment>
<reference evidence="3" key="2">
    <citation type="submission" date="2020-09" db="EMBL/GenBank/DDBJ databases">
        <authorList>
            <person name="Sun Q."/>
            <person name="Ohkuma M."/>
        </authorList>
    </citation>
    <scope>NUCLEOTIDE SEQUENCE</scope>
    <source>
        <strain evidence="3">JCM 5069</strain>
    </source>
</reference>
<dbReference type="Proteomes" id="UP000603708">
    <property type="component" value="Unassembled WGS sequence"/>
</dbReference>
<evidence type="ECO:0000256" key="1">
    <source>
        <dbReference type="ARBA" id="ARBA00008791"/>
    </source>
</evidence>
<evidence type="ECO:0000313" key="3">
    <source>
        <dbReference type="EMBL" id="GHH83423.1"/>
    </source>
</evidence>
<name>A0A919GF06_9ACTN</name>
<dbReference type="PANTHER" id="PTHR46553:SF3">
    <property type="entry name" value="ADENINE NUCLEOTIDE ALPHA HYDROLASES-LIKE SUPERFAMILY PROTEIN"/>
    <property type="match status" value="1"/>
</dbReference>
<dbReference type="Pfam" id="PF00582">
    <property type="entry name" value="Usp"/>
    <property type="match status" value="2"/>
</dbReference>
<dbReference type="Gene3D" id="3.40.50.620">
    <property type="entry name" value="HUPs"/>
    <property type="match status" value="2"/>
</dbReference>
<gene>
    <name evidence="3" type="ORF">GCM10018793_45470</name>
</gene>
<dbReference type="PRINTS" id="PR01438">
    <property type="entry name" value="UNVRSLSTRESS"/>
</dbReference>
<dbReference type="SUPFAM" id="SSF52402">
    <property type="entry name" value="Adenine nucleotide alpha hydrolases-like"/>
    <property type="match status" value="2"/>
</dbReference>
<dbReference type="EMBL" id="BNCD01000014">
    <property type="protein sequence ID" value="GHH83423.1"/>
    <property type="molecule type" value="Genomic_DNA"/>
</dbReference>
<dbReference type="InterPro" id="IPR014729">
    <property type="entry name" value="Rossmann-like_a/b/a_fold"/>
</dbReference>
<dbReference type="InterPro" id="IPR006015">
    <property type="entry name" value="Universal_stress_UspA"/>
</dbReference>
<feature type="domain" description="UspA" evidence="2">
    <location>
        <begin position="151"/>
        <end position="286"/>
    </location>
</feature>
<dbReference type="CDD" id="cd00293">
    <property type="entry name" value="USP-like"/>
    <property type="match status" value="1"/>
</dbReference>
<dbReference type="PANTHER" id="PTHR46553">
    <property type="entry name" value="ADENINE NUCLEOTIDE ALPHA HYDROLASES-LIKE SUPERFAMILY PROTEIN"/>
    <property type="match status" value="1"/>
</dbReference>
<organism evidence="3 4">
    <name type="scientific">Streptomyces sulfonofaciens</name>
    <dbReference type="NCBI Taxonomy" id="68272"/>
    <lineage>
        <taxon>Bacteria</taxon>
        <taxon>Bacillati</taxon>
        <taxon>Actinomycetota</taxon>
        <taxon>Actinomycetes</taxon>
        <taxon>Kitasatosporales</taxon>
        <taxon>Streptomycetaceae</taxon>
        <taxon>Streptomyces</taxon>
    </lineage>
</organism>
<comment type="caution">
    <text evidence="3">The sequence shown here is derived from an EMBL/GenBank/DDBJ whole genome shotgun (WGS) entry which is preliminary data.</text>
</comment>
<reference evidence="3" key="1">
    <citation type="journal article" date="2014" name="Int. J. Syst. Evol. Microbiol.">
        <title>Complete genome sequence of Corynebacterium casei LMG S-19264T (=DSM 44701T), isolated from a smear-ripened cheese.</title>
        <authorList>
            <consortium name="US DOE Joint Genome Institute (JGI-PGF)"/>
            <person name="Walter F."/>
            <person name="Albersmeier A."/>
            <person name="Kalinowski J."/>
            <person name="Ruckert C."/>
        </authorList>
    </citation>
    <scope>NUCLEOTIDE SEQUENCE</scope>
    <source>
        <strain evidence="3">JCM 5069</strain>
    </source>
</reference>
<evidence type="ECO:0000259" key="2">
    <source>
        <dbReference type="Pfam" id="PF00582"/>
    </source>
</evidence>
<accession>A0A919GF06</accession>
<protein>
    <recommendedName>
        <fullName evidence="2">UspA domain-containing protein</fullName>
    </recommendedName>
</protein>
<sequence>MRRTIAAGVDGSPQSVAAAGWAADEAANRGLELRLVHVRDTGAAGPGPVDAADPARERDRRELAELADGLGRTHPALPVETAELDGEPVAELCRAAEEAELTVLGSRGLGGIAGFVAGSVSLGVLAHIRRPVVLVGEQRSRTGARAGGETVVGWDPHGHHDEALDFAFRAAERYGGSLRVVYTWSIPGLFGPDLAGCTSLLRSDCMGEHERTMDEALASWAEKYPAVAVRGQCGQGRAAQALVEASQHARLVVVGRRNRPHGPRGRIGPVAHAVVHHAKAPVAVVPHD</sequence>
<keyword evidence="4" id="KW-1185">Reference proteome</keyword>
<dbReference type="RefSeq" id="WP_189934953.1">
    <property type="nucleotide sequence ID" value="NZ_BNCD01000014.1"/>
</dbReference>
<dbReference type="InterPro" id="IPR006016">
    <property type="entry name" value="UspA"/>
</dbReference>
<proteinExistence type="inferred from homology"/>
<dbReference type="AlphaFoldDB" id="A0A919GF06"/>
<feature type="domain" description="UspA" evidence="2">
    <location>
        <begin position="1"/>
        <end position="135"/>
    </location>
</feature>
<evidence type="ECO:0000313" key="4">
    <source>
        <dbReference type="Proteomes" id="UP000603708"/>
    </source>
</evidence>